<dbReference type="Proteomes" id="UP001163203">
    <property type="component" value="Chromosome"/>
</dbReference>
<proteinExistence type="predicted"/>
<dbReference type="PANTHER" id="PTHR37981:SF1">
    <property type="entry name" value="SGNH HYDROLASE-TYPE ESTERASE DOMAIN-CONTAINING PROTEIN"/>
    <property type="match status" value="1"/>
</dbReference>
<reference evidence="3" key="1">
    <citation type="submission" date="2022-11" db="EMBL/GenBank/DDBJ databases">
        <authorList>
            <person name="Mo P."/>
        </authorList>
    </citation>
    <scope>NUCLEOTIDE SEQUENCE</scope>
    <source>
        <strain evidence="3">HUAS 11-8</strain>
    </source>
</reference>
<name>A0ABY7AZ10_9PSEU</name>
<evidence type="ECO:0000259" key="2">
    <source>
        <dbReference type="Pfam" id="PF13472"/>
    </source>
</evidence>
<dbReference type="SUPFAM" id="SSF52266">
    <property type="entry name" value="SGNH hydrolase"/>
    <property type="match status" value="1"/>
</dbReference>
<sequence length="300" mass="31147">MAGKSSSGLILAVTLAGLIGFGYYKSEQGSSAPPPAPAGSSTGGGTGRYVALGDSYTSSPRTGVRVGEPRGCARSDNNYPRLVAARINPAEFVDVSCSGASTSDLTHPQMTKDGENAPQLDAVTSDTTLVTLGIGGNDIGFIKLAGECATTDPKVSPCQDKMDAGGHDELAARISATAVKIAAVLTEIHTRAPRARVIVVGYPTVLPSGDGCWPFLPLGKADVAYLRESEEKLNRMLAVQAKAHQAGYADTATPSKGHDMCAKTRVKWVEDLVPTSPASSLHPNAKGEQAMAEAVLRLLR</sequence>
<gene>
    <name evidence="3" type="ORF">ORV05_30395</name>
</gene>
<dbReference type="InterPro" id="IPR036514">
    <property type="entry name" value="SGNH_hydro_sf"/>
</dbReference>
<dbReference type="RefSeq" id="WP_268755354.1">
    <property type="nucleotide sequence ID" value="NZ_CP113836.1"/>
</dbReference>
<dbReference type="Pfam" id="PF13472">
    <property type="entry name" value="Lipase_GDSL_2"/>
    <property type="match status" value="1"/>
</dbReference>
<dbReference type="GO" id="GO:0016787">
    <property type="term" value="F:hydrolase activity"/>
    <property type="evidence" value="ECO:0007669"/>
    <property type="project" value="UniProtKB-KW"/>
</dbReference>
<evidence type="ECO:0000256" key="1">
    <source>
        <dbReference type="SAM" id="MobiDB-lite"/>
    </source>
</evidence>
<dbReference type="InterPro" id="IPR037460">
    <property type="entry name" value="SEST-like"/>
</dbReference>
<keyword evidence="4" id="KW-1185">Reference proteome</keyword>
<dbReference type="EMBL" id="CP113836">
    <property type="protein sequence ID" value="WAL65181.1"/>
    <property type="molecule type" value="Genomic_DNA"/>
</dbReference>
<keyword evidence="3" id="KW-0378">Hydrolase</keyword>
<dbReference type="CDD" id="cd01823">
    <property type="entry name" value="SEST_like"/>
    <property type="match status" value="1"/>
</dbReference>
<feature type="region of interest" description="Disordered" evidence="1">
    <location>
        <begin position="27"/>
        <end position="72"/>
    </location>
</feature>
<dbReference type="InterPro" id="IPR013830">
    <property type="entry name" value="SGNH_hydro"/>
</dbReference>
<organism evidence="3 4">
    <name type="scientific">Amycolatopsis cynarae</name>
    <dbReference type="NCBI Taxonomy" id="2995223"/>
    <lineage>
        <taxon>Bacteria</taxon>
        <taxon>Bacillati</taxon>
        <taxon>Actinomycetota</taxon>
        <taxon>Actinomycetes</taxon>
        <taxon>Pseudonocardiales</taxon>
        <taxon>Pseudonocardiaceae</taxon>
        <taxon>Amycolatopsis</taxon>
    </lineage>
</organism>
<evidence type="ECO:0000313" key="4">
    <source>
        <dbReference type="Proteomes" id="UP001163203"/>
    </source>
</evidence>
<dbReference type="PANTHER" id="PTHR37981">
    <property type="entry name" value="LIPASE 2"/>
    <property type="match status" value="1"/>
</dbReference>
<accession>A0ABY7AZ10</accession>
<dbReference type="Gene3D" id="3.40.50.1110">
    <property type="entry name" value="SGNH hydrolase"/>
    <property type="match status" value="1"/>
</dbReference>
<protein>
    <submittedName>
        <fullName evidence="3">SGNH/GDSL hydrolase family protein</fullName>
    </submittedName>
</protein>
<evidence type="ECO:0000313" key="3">
    <source>
        <dbReference type="EMBL" id="WAL65181.1"/>
    </source>
</evidence>
<feature type="domain" description="SGNH hydrolase-type esterase" evidence="2">
    <location>
        <begin position="51"/>
        <end position="290"/>
    </location>
</feature>